<accession>A0AC34GKV0</accession>
<protein>
    <submittedName>
        <fullName evidence="2">Uncharacterized protein</fullName>
    </submittedName>
</protein>
<proteinExistence type="predicted"/>
<evidence type="ECO:0000313" key="2">
    <source>
        <dbReference type="WBParaSite" id="ES5_v2.g30238.t1"/>
    </source>
</evidence>
<dbReference type="Proteomes" id="UP000887579">
    <property type="component" value="Unplaced"/>
</dbReference>
<name>A0AC34GKV0_9BILA</name>
<sequence>KQQTNETPSGNHFVKQLNTPKKQRQQAVIDHRRNVSNTSEKLSWNTFTNNNNTSVTPTTSNPPKSPMSANHHHHQHHPQHPSSSDAGSMTSTSHLSTTNYSPSRTSTISFGTVVPLPTVSPIISQTTFPANGDEQPFVGFNNDHRTRAFTNATQILSKELPEMPPPPIIHPRSKSTDQNFVMENLVQSMGMNNGQIFVENNAYFK</sequence>
<organism evidence="1 2">
    <name type="scientific">Panagrolaimus sp. ES5</name>
    <dbReference type="NCBI Taxonomy" id="591445"/>
    <lineage>
        <taxon>Eukaryota</taxon>
        <taxon>Metazoa</taxon>
        <taxon>Ecdysozoa</taxon>
        <taxon>Nematoda</taxon>
        <taxon>Chromadorea</taxon>
        <taxon>Rhabditida</taxon>
        <taxon>Tylenchina</taxon>
        <taxon>Panagrolaimomorpha</taxon>
        <taxon>Panagrolaimoidea</taxon>
        <taxon>Panagrolaimidae</taxon>
        <taxon>Panagrolaimus</taxon>
    </lineage>
</organism>
<evidence type="ECO:0000313" key="1">
    <source>
        <dbReference type="Proteomes" id="UP000887579"/>
    </source>
</evidence>
<dbReference type="WBParaSite" id="ES5_v2.g30238.t1">
    <property type="protein sequence ID" value="ES5_v2.g30238.t1"/>
    <property type="gene ID" value="ES5_v2.g30238"/>
</dbReference>
<reference evidence="2" key="1">
    <citation type="submission" date="2022-11" db="UniProtKB">
        <authorList>
            <consortium name="WormBaseParasite"/>
        </authorList>
    </citation>
    <scope>IDENTIFICATION</scope>
</reference>